<dbReference type="InterPro" id="IPR043129">
    <property type="entry name" value="ATPase_NBD"/>
</dbReference>
<feature type="domain" description="ATPase BadF/BadG/BcrA/BcrD type" evidence="1">
    <location>
        <begin position="5"/>
        <end position="296"/>
    </location>
</feature>
<dbReference type="EMBL" id="CP000360">
    <property type="protein sequence ID" value="ABF42354.1"/>
    <property type="molecule type" value="Genomic_DNA"/>
</dbReference>
<dbReference type="InterPro" id="IPR002731">
    <property type="entry name" value="ATPase_BadF"/>
</dbReference>
<name>Q1IL96_KORVE</name>
<dbReference type="eggNOG" id="COG2971">
    <property type="taxonomic scope" value="Bacteria"/>
</dbReference>
<dbReference type="EnsemblBacteria" id="ABF42354">
    <property type="protein sequence ID" value="ABF42354"/>
    <property type="gene ID" value="Acid345_3353"/>
</dbReference>
<protein>
    <submittedName>
        <fullName evidence="2">ATPase, BadF/BadG/BcrA/BcrD type</fullName>
    </submittedName>
</protein>
<dbReference type="RefSeq" id="WP_011524153.1">
    <property type="nucleotide sequence ID" value="NC_008009.1"/>
</dbReference>
<dbReference type="InterPro" id="IPR052519">
    <property type="entry name" value="Euk-type_GlcNAc_Kinase"/>
</dbReference>
<dbReference type="HOGENOM" id="CLU_016274_1_1_0"/>
<evidence type="ECO:0000313" key="3">
    <source>
        <dbReference type="Proteomes" id="UP000002432"/>
    </source>
</evidence>
<evidence type="ECO:0000313" key="2">
    <source>
        <dbReference type="EMBL" id="ABF42354.1"/>
    </source>
</evidence>
<reference evidence="2 3" key="1">
    <citation type="journal article" date="2009" name="Appl. Environ. Microbiol.">
        <title>Three genomes from the phylum Acidobacteria provide insight into the lifestyles of these microorganisms in soils.</title>
        <authorList>
            <person name="Ward N.L."/>
            <person name="Challacombe J.F."/>
            <person name="Janssen P.H."/>
            <person name="Henrissat B."/>
            <person name="Coutinho P.M."/>
            <person name="Wu M."/>
            <person name="Xie G."/>
            <person name="Haft D.H."/>
            <person name="Sait M."/>
            <person name="Badger J."/>
            <person name="Barabote R.D."/>
            <person name="Bradley B."/>
            <person name="Brettin T.S."/>
            <person name="Brinkac L.M."/>
            <person name="Bruce D."/>
            <person name="Creasy T."/>
            <person name="Daugherty S.C."/>
            <person name="Davidsen T.M."/>
            <person name="DeBoy R.T."/>
            <person name="Detter J.C."/>
            <person name="Dodson R.J."/>
            <person name="Durkin A.S."/>
            <person name="Ganapathy A."/>
            <person name="Gwinn-Giglio M."/>
            <person name="Han C.S."/>
            <person name="Khouri H."/>
            <person name="Kiss H."/>
            <person name="Kothari S.P."/>
            <person name="Madupu R."/>
            <person name="Nelson K.E."/>
            <person name="Nelson W.C."/>
            <person name="Paulsen I."/>
            <person name="Penn K."/>
            <person name="Ren Q."/>
            <person name="Rosovitz M.J."/>
            <person name="Selengut J.D."/>
            <person name="Shrivastava S."/>
            <person name="Sullivan S.A."/>
            <person name="Tapia R."/>
            <person name="Thompson L.S."/>
            <person name="Watkins K.L."/>
            <person name="Yang Q."/>
            <person name="Yu C."/>
            <person name="Zafar N."/>
            <person name="Zhou L."/>
            <person name="Kuske C.R."/>
        </authorList>
    </citation>
    <scope>NUCLEOTIDE SEQUENCE [LARGE SCALE GENOMIC DNA]</scope>
    <source>
        <strain evidence="2 3">Ellin345</strain>
    </source>
</reference>
<gene>
    <name evidence="2" type="ordered locus">Acid345_3353</name>
</gene>
<organism evidence="2 3">
    <name type="scientific">Koribacter versatilis (strain Ellin345)</name>
    <dbReference type="NCBI Taxonomy" id="204669"/>
    <lineage>
        <taxon>Bacteria</taxon>
        <taxon>Pseudomonadati</taxon>
        <taxon>Acidobacteriota</taxon>
        <taxon>Terriglobia</taxon>
        <taxon>Terriglobales</taxon>
        <taxon>Candidatus Korobacteraceae</taxon>
        <taxon>Candidatus Korobacter</taxon>
    </lineage>
</organism>
<dbReference type="Pfam" id="PF01869">
    <property type="entry name" value="BcrAD_BadFG"/>
    <property type="match status" value="1"/>
</dbReference>
<keyword evidence="3" id="KW-1185">Reference proteome</keyword>
<dbReference type="STRING" id="204669.Acid345_3353"/>
<sequence>MSLYLGIDGGGTKTKFLLGNEREILAETTTGGSNITRSGEPAVREALLVGMEQVCASAGVSPAEIVRTVAGITGSANPRPRALLEQFLRERLTGEIVIVGDMVIAHHAALDGAPGVLVNAGTGSIAYARNQQGDTARAGGWGFAISDEGSGHWVGRVAIAAAMRCYDSRREEAYLHHLMAALGVEDPVDLAKLANSVANPDLAQVFPAVVNIAQKGDETARKILVSAGAELSYLAETLIQRLFPTVEAVAIAGTGGIFRNSVTVFECFSAELHNVHPDVSITLPEADPALGALMLARQPL</sequence>
<dbReference type="Gene3D" id="3.30.420.40">
    <property type="match status" value="2"/>
</dbReference>
<dbReference type="SUPFAM" id="SSF53067">
    <property type="entry name" value="Actin-like ATPase domain"/>
    <property type="match status" value="2"/>
</dbReference>
<dbReference type="PANTHER" id="PTHR43190:SF3">
    <property type="entry name" value="N-ACETYL-D-GLUCOSAMINE KINASE"/>
    <property type="match status" value="1"/>
</dbReference>
<dbReference type="Proteomes" id="UP000002432">
    <property type="component" value="Chromosome"/>
</dbReference>
<accession>Q1IL96</accession>
<dbReference type="OrthoDB" id="9772633at2"/>
<evidence type="ECO:0000259" key="1">
    <source>
        <dbReference type="Pfam" id="PF01869"/>
    </source>
</evidence>
<dbReference type="AlphaFoldDB" id="Q1IL96"/>
<dbReference type="PANTHER" id="PTHR43190">
    <property type="entry name" value="N-ACETYL-D-GLUCOSAMINE KINASE"/>
    <property type="match status" value="1"/>
</dbReference>
<proteinExistence type="predicted"/>
<dbReference type="KEGG" id="aba:Acid345_3353"/>